<gene>
    <name evidence="1" type="ORF">GLW04_16810</name>
</gene>
<evidence type="ECO:0000313" key="1">
    <source>
        <dbReference type="EMBL" id="MYL21567.1"/>
    </source>
</evidence>
<reference evidence="1 2" key="1">
    <citation type="submission" date="2019-11" db="EMBL/GenBank/DDBJ databases">
        <title>Genome sequences of 17 halophilic strains isolated from different environments.</title>
        <authorList>
            <person name="Furrow R.E."/>
        </authorList>
    </citation>
    <scope>NUCLEOTIDE SEQUENCE [LARGE SCALE GENOMIC DNA]</scope>
    <source>
        <strain evidence="1 2">22511_23_Filter</strain>
    </source>
</reference>
<evidence type="ECO:0000313" key="2">
    <source>
        <dbReference type="Proteomes" id="UP000460949"/>
    </source>
</evidence>
<dbReference type="AlphaFoldDB" id="A0A845E5U9"/>
<dbReference type="GO" id="GO:0005737">
    <property type="term" value="C:cytoplasm"/>
    <property type="evidence" value="ECO:0007669"/>
    <property type="project" value="TreeGrafter"/>
</dbReference>
<dbReference type="SUPFAM" id="SSF56059">
    <property type="entry name" value="Glutathione synthetase ATP-binding domain-like"/>
    <property type="match status" value="1"/>
</dbReference>
<dbReference type="EMBL" id="WMET01000005">
    <property type="protein sequence ID" value="MYL21567.1"/>
    <property type="molecule type" value="Genomic_DNA"/>
</dbReference>
<organism evidence="1 2">
    <name type="scientific">Halobacillus litoralis</name>
    <dbReference type="NCBI Taxonomy" id="45668"/>
    <lineage>
        <taxon>Bacteria</taxon>
        <taxon>Bacillati</taxon>
        <taxon>Bacillota</taxon>
        <taxon>Bacilli</taxon>
        <taxon>Bacillales</taxon>
        <taxon>Bacillaceae</taxon>
        <taxon>Halobacillus</taxon>
    </lineage>
</organism>
<dbReference type="PANTHER" id="PTHR21621">
    <property type="entry name" value="RIBOSOMAL PROTEIN S6 MODIFICATION PROTEIN"/>
    <property type="match status" value="1"/>
</dbReference>
<proteinExistence type="predicted"/>
<comment type="caution">
    <text evidence="1">The sequence shown here is derived from an EMBL/GenBank/DDBJ whole genome shotgun (WGS) entry which is preliminary data.</text>
</comment>
<dbReference type="GO" id="GO:0016879">
    <property type="term" value="F:ligase activity, forming carbon-nitrogen bonds"/>
    <property type="evidence" value="ECO:0007669"/>
    <property type="project" value="TreeGrafter"/>
</dbReference>
<dbReference type="Pfam" id="PF14398">
    <property type="entry name" value="ATPgrasp_YheCD"/>
    <property type="match status" value="1"/>
</dbReference>
<dbReference type="Proteomes" id="UP000460949">
    <property type="component" value="Unassembled WGS sequence"/>
</dbReference>
<evidence type="ECO:0008006" key="3">
    <source>
        <dbReference type="Google" id="ProtNLM"/>
    </source>
</evidence>
<protein>
    <recommendedName>
        <fullName evidence="3">ATP-grasp domain-containing protein</fullName>
    </recommendedName>
</protein>
<dbReference type="InterPro" id="IPR026838">
    <property type="entry name" value="YheC/D"/>
</dbReference>
<dbReference type="PANTHER" id="PTHR21621:SF0">
    <property type="entry name" value="BETA-CITRYLGLUTAMATE SYNTHASE B-RELATED"/>
    <property type="match status" value="1"/>
</dbReference>
<accession>A0A845E5U9</accession>
<sequence>MCKKGRKDMFFPVIHKYKRSRKMNRRKRMYRVDKGTEPGLSVTLHPSSALEKGLMSGHVYTWEFGLQTCRGALRTSEQVETDEMIFSKEAVDMLMIPLEPHYDITCEENIVHIGPIIGIVASNRLAGLQEMLHRLRRYVKNYASFGGAVIAFSNEAIDVDKQLVAGYIYHPEKGGWKAGVYPFPQVIFKRVPLKKKWQKHFQRFIGDRIFNSGTFNKWEMYTWFQSSSFLKTYLPDTRLFHDAADILEMLETYGSVYVKPVKGMQGKRVAKVIRQEDGLVVHYIHSEEKEELFFPRSAEMLIFLRDAFSGNDFIVQQALDLQYEDRVNDFRAVMVKNGEGRWGCFGLMGRNSQKGNIVSNRHQGGKIEPAEALLEQMFNDKQKVSGLIREMEELALHASNVIENCGFHFCKLGIDIGVDQEGRVWLIEINHRNPNDFVAYFTGDKDFANRIRTANMLYAKRVAGFK</sequence>
<name>A0A845E5U9_9BACI</name>
<dbReference type="Gene3D" id="3.30.470.20">
    <property type="entry name" value="ATP-grasp fold, B domain"/>
    <property type="match status" value="1"/>
</dbReference>